<evidence type="ECO:0000313" key="15">
    <source>
        <dbReference type="Proteomes" id="UP000008281"/>
    </source>
</evidence>
<dbReference type="PANTHER" id="PTHR24083">
    <property type="entry name" value="NUCLEAR HORMONE RECEPTOR"/>
    <property type="match status" value="1"/>
</dbReference>
<keyword evidence="3" id="KW-0479">Metal-binding</keyword>
<dbReference type="InterPro" id="IPR035500">
    <property type="entry name" value="NHR-like_dom_sf"/>
</dbReference>
<dbReference type="PROSITE" id="PS51030">
    <property type="entry name" value="NUCLEAR_REC_DBD_2"/>
    <property type="match status" value="1"/>
</dbReference>
<dbReference type="OrthoDB" id="9984314at2759"/>
<dbReference type="InterPro" id="IPR013088">
    <property type="entry name" value="Znf_NHR/GATA"/>
</dbReference>
<gene>
    <name evidence="14" type="ORF">CRE_31036</name>
</gene>
<dbReference type="InterPro" id="IPR049636">
    <property type="entry name" value="HNF4-like_DBD"/>
</dbReference>
<dbReference type="Pfam" id="PF00104">
    <property type="entry name" value="Hormone_recep"/>
    <property type="match status" value="1"/>
</dbReference>
<dbReference type="SUPFAM" id="SSF48508">
    <property type="entry name" value="Nuclear receptor ligand-binding domain"/>
    <property type="match status" value="1"/>
</dbReference>
<comment type="similarity">
    <text evidence="2">Belongs to the nuclear hormone receptor family.</text>
</comment>
<reference evidence="14" key="1">
    <citation type="submission" date="2007-07" db="EMBL/GenBank/DDBJ databases">
        <title>PCAP assembly of the Caenorhabditis remanei genome.</title>
        <authorList>
            <consortium name="The Caenorhabditis remanei Sequencing Consortium"/>
            <person name="Wilson R.K."/>
        </authorList>
    </citation>
    <scope>NUCLEOTIDE SEQUENCE [LARGE SCALE GENOMIC DNA]</scope>
    <source>
        <strain evidence="14">PB4641</strain>
    </source>
</reference>
<dbReference type="GO" id="GO:0000978">
    <property type="term" value="F:RNA polymerase II cis-regulatory region sequence-specific DNA binding"/>
    <property type="evidence" value="ECO:0007669"/>
    <property type="project" value="InterPro"/>
</dbReference>
<name>E3LU87_CAERE</name>
<feature type="compositionally biased region" description="Polar residues" evidence="11">
    <location>
        <begin position="7"/>
        <end position="20"/>
    </location>
</feature>
<dbReference type="EMBL" id="DS268415">
    <property type="protein sequence ID" value="EFP10852.1"/>
    <property type="molecule type" value="Genomic_DNA"/>
</dbReference>
<dbReference type="OMA" id="QFRISAY"/>
<dbReference type="PROSITE" id="PS51843">
    <property type="entry name" value="NR_LBD"/>
    <property type="match status" value="1"/>
</dbReference>
<dbReference type="InParanoid" id="E3LU87"/>
<sequence length="435" mass="50005">MSRMKALTTSPPSQLNNETSPPRKRPAECEICLRAAKGHHCGVASCKGCKTFFRRMCVSNTEFKCKLNEDCFDLSKRTVIHLRCQACRYKKCIDVGMNPLALELKSEEENALNFKQLVKRTRDEEQQANLKIYVLETRETNSMQVINMLSYLELKIEQFRISAYNPSFFEFGTFEEMILRQSRFGIADRLGPMPGWPLPRDKIVKEDILGKSGIRDVPDKPGHFSPNKKIWMLTNTLTNIEYAKTFMFFHKLDFEDKAILISHVTLICMNLNNTYFAISKKIDECLQPDGTITPQNDEYNYPAFSMAFAPLIRCNVQPTEYVLLKAICLCNPSESHHIEIDIIHLMKSDSAIHGLSEHAQSIIIPERQQYADVLFDYCVKHHGNGAPSRFAELLGIIPILEQQQQKQKHIHIYHIAPIIAKYDMVLGFLDDIMFS</sequence>
<dbReference type="HOGENOM" id="CLU_007368_3_1_1"/>
<evidence type="ECO:0000256" key="7">
    <source>
        <dbReference type="ARBA" id="ARBA00023125"/>
    </source>
</evidence>
<keyword evidence="8" id="KW-0804">Transcription</keyword>
<evidence type="ECO:0000256" key="9">
    <source>
        <dbReference type="ARBA" id="ARBA00023170"/>
    </source>
</evidence>
<keyword evidence="5" id="KW-0862">Zinc</keyword>
<evidence type="ECO:0000259" key="12">
    <source>
        <dbReference type="PROSITE" id="PS51030"/>
    </source>
</evidence>
<dbReference type="AlphaFoldDB" id="E3LU87"/>
<evidence type="ECO:0000256" key="11">
    <source>
        <dbReference type="SAM" id="MobiDB-lite"/>
    </source>
</evidence>
<dbReference type="GO" id="GO:0008270">
    <property type="term" value="F:zinc ion binding"/>
    <property type="evidence" value="ECO:0007669"/>
    <property type="project" value="UniProtKB-KW"/>
</dbReference>
<dbReference type="CDD" id="cd06960">
    <property type="entry name" value="NR_DBD_HNF4A"/>
    <property type="match status" value="1"/>
</dbReference>
<proteinExistence type="inferred from homology"/>
<evidence type="ECO:0000256" key="10">
    <source>
        <dbReference type="ARBA" id="ARBA00023242"/>
    </source>
</evidence>
<evidence type="ECO:0000259" key="13">
    <source>
        <dbReference type="PROSITE" id="PS51843"/>
    </source>
</evidence>
<keyword evidence="6" id="KW-0805">Transcription regulation</keyword>
<dbReference type="SMART" id="SM00399">
    <property type="entry name" value="ZnF_C4"/>
    <property type="match status" value="1"/>
</dbReference>
<dbReference type="Gene3D" id="3.30.50.10">
    <property type="entry name" value="Erythroid Transcription Factor GATA-1, subunit A"/>
    <property type="match status" value="1"/>
</dbReference>
<dbReference type="Proteomes" id="UP000008281">
    <property type="component" value="Unassembled WGS sequence"/>
</dbReference>
<keyword evidence="9" id="KW-0675">Receptor</keyword>
<evidence type="ECO:0000256" key="5">
    <source>
        <dbReference type="ARBA" id="ARBA00022833"/>
    </source>
</evidence>
<dbReference type="SUPFAM" id="SSF57716">
    <property type="entry name" value="Glucocorticoid receptor-like (DNA-binding domain)"/>
    <property type="match status" value="1"/>
</dbReference>
<evidence type="ECO:0000313" key="14">
    <source>
        <dbReference type="EMBL" id="EFP10852.1"/>
    </source>
</evidence>
<evidence type="ECO:0000256" key="6">
    <source>
        <dbReference type="ARBA" id="ARBA00023015"/>
    </source>
</evidence>
<comment type="subcellular location">
    <subcellularLocation>
        <location evidence="1">Nucleus</location>
    </subcellularLocation>
</comment>
<feature type="region of interest" description="Disordered" evidence="11">
    <location>
        <begin position="1"/>
        <end position="24"/>
    </location>
</feature>
<feature type="domain" description="NR LBD" evidence="13">
    <location>
        <begin position="199"/>
        <end position="435"/>
    </location>
</feature>
<accession>E3LU87</accession>
<evidence type="ECO:0000256" key="3">
    <source>
        <dbReference type="ARBA" id="ARBA00022723"/>
    </source>
</evidence>
<dbReference type="Pfam" id="PF00105">
    <property type="entry name" value="zf-C4"/>
    <property type="match status" value="1"/>
</dbReference>
<dbReference type="InterPro" id="IPR050274">
    <property type="entry name" value="Nuclear_hormone_rcpt_NR2"/>
</dbReference>
<dbReference type="SMART" id="SM00430">
    <property type="entry name" value="HOLI"/>
    <property type="match status" value="1"/>
</dbReference>
<evidence type="ECO:0000256" key="4">
    <source>
        <dbReference type="ARBA" id="ARBA00022771"/>
    </source>
</evidence>
<evidence type="ECO:0000256" key="8">
    <source>
        <dbReference type="ARBA" id="ARBA00023163"/>
    </source>
</evidence>
<evidence type="ECO:0000256" key="2">
    <source>
        <dbReference type="ARBA" id="ARBA00005993"/>
    </source>
</evidence>
<dbReference type="GO" id="GO:0003700">
    <property type="term" value="F:DNA-binding transcription factor activity"/>
    <property type="evidence" value="ECO:0007669"/>
    <property type="project" value="InterPro"/>
</dbReference>
<keyword evidence="7" id="KW-0238">DNA-binding</keyword>
<keyword evidence="4" id="KW-0863">Zinc-finger</keyword>
<keyword evidence="15" id="KW-1185">Reference proteome</keyword>
<organism evidence="15">
    <name type="scientific">Caenorhabditis remanei</name>
    <name type="common">Caenorhabditis vulgaris</name>
    <dbReference type="NCBI Taxonomy" id="31234"/>
    <lineage>
        <taxon>Eukaryota</taxon>
        <taxon>Metazoa</taxon>
        <taxon>Ecdysozoa</taxon>
        <taxon>Nematoda</taxon>
        <taxon>Chromadorea</taxon>
        <taxon>Rhabditida</taxon>
        <taxon>Rhabditina</taxon>
        <taxon>Rhabditomorpha</taxon>
        <taxon>Rhabditoidea</taxon>
        <taxon>Rhabditidae</taxon>
        <taxon>Peloderinae</taxon>
        <taxon>Caenorhabditis</taxon>
    </lineage>
</organism>
<evidence type="ECO:0000256" key="1">
    <source>
        <dbReference type="ARBA" id="ARBA00004123"/>
    </source>
</evidence>
<dbReference type="STRING" id="31234.E3LU87"/>
<dbReference type="Gene3D" id="1.10.565.10">
    <property type="entry name" value="Retinoid X Receptor"/>
    <property type="match status" value="1"/>
</dbReference>
<dbReference type="eggNOG" id="KOG3575">
    <property type="taxonomic scope" value="Eukaryota"/>
</dbReference>
<dbReference type="InterPro" id="IPR000536">
    <property type="entry name" value="Nucl_hrmn_rcpt_lig-bd"/>
</dbReference>
<dbReference type="GO" id="GO:0005634">
    <property type="term" value="C:nucleus"/>
    <property type="evidence" value="ECO:0007669"/>
    <property type="project" value="UniProtKB-SubCell"/>
</dbReference>
<keyword evidence="10" id="KW-0539">Nucleus</keyword>
<dbReference type="PRINTS" id="PR00047">
    <property type="entry name" value="STROIDFINGER"/>
</dbReference>
<dbReference type="FunFam" id="3.30.50.10:FF:000030">
    <property type="entry name" value="Nuclear Hormone Receptor family"/>
    <property type="match status" value="1"/>
</dbReference>
<dbReference type="InterPro" id="IPR001628">
    <property type="entry name" value="Znf_hrmn_rcpt"/>
</dbReference>
<feature type="domain" description="Nuclear receptor" evidence="12">
    <location>
        <begin position="26"/>
        <end position="104"/>
    </location>
</feature>
<protein>
    <submittedName>
        <fullName evidence="14">Uncharacterized protein</fullName>
    </submittedName>
</protein>